<reference evidence="5" key="1">
    <citation type="submission" date="2016-11" db="UniProtKB">
        <authorList>
            <consortium name="WormBaseParasite"/>
        </authorList>
    </citation>
    <scope>IDENTIFICATION</scope>
</reference>
<dbReference type="Pfam" id="PF26288">
    <property type="entry name" value="WHD_lin-66"/>
    <property type="match status" value="1"/>
</dbReference>
<evidence type="ECO:0000313" key="4">
    <source>
        <dbReference type="Proteomes" id="UP000095282"/>
    </source>
</evidence>
<keyword evidence="4" id="KW-1185">Reference proteome</keyword>
<accession>A0A1I7T1H0</accession>
<feature type="region of interest" description="Disordered" evidence="1">
    <location>
        <begin position="458"/>
        <end position="492"/>
    </location>
</feature>
<feature type="compositionally biased region" description="Acidic residues" evidence="1">
    <location>
        <begin position="469"/>
        <end position="482"/>
    </location>
</feature>
<organism evidence="4 5">
    <name type="scientific">Caenorhabditis tropicalis</name>
    <dbReference type="NCBI Taxonomy" id="1561998"/>
    <lineage>
        <taxon>Eukaryota</taxon>
        <taxon>Metazoa</taxon>
        <taxon>Ecdysozoa</taxon>
        <taxon>Nematoda</taxon>
        <taxon>Chromadorea</taxon>
        <taxon>Rhabditida</taxon>
        <taxon>Rhabditina</taxon>
        <taxon>Rhabditomorpha</taxon>
        <taxon>Rhabditoidea</taxon>
        <taxon>Rhabditidae</taxon>
        <taxon>Peloderinae</taxon>
        <taxon>Caenorhabditis</taxon>
    </lineage>
</organism>
<protein>
    <submittedName>
        <fullName evidence="5">DUF4806 domain-containing protein</fullName>
    </submittedName>
</protein>
<dbReference type="Proteomes" id="UP000095282">
    <property type="component" value="Unplaced"/>
</dbReference>
<feature type="compositionally biased region" description="Basic residues" evidence="1">
    <location>
        <begin position="42"/>
        <end position="52"/>
    </location>
</feature>
<evidence type="ECO:0000256" key="1">
    <source>
        <dbReference type="SAM" id="MobiDB-lite"/>
    </source>
</evidence>
<proteinExistence type="predicted"/>
<dbReference type="STRING" id="1561998.A0A1I7T1H0"/>
<evidence type="ECO:0000256" key="2">
    <source>
        <dbReference type="SAM" id="SignalP"/>
    </source>
</evidence>
<keyword evidence="2" id="KW-0732">Signal</keyword>
<feature type="signal peptide" evidence="2">
    <location>
        <begin position="1"/>
        <end position="16"/>
    </location>
</feature>
<dbReference type="PANTHER" id="PTHR36949">
    <property type="entry name" value="PROTEIN CBR-LIN-66"/>
    <property type="match status" value="1"/>
</dbReference>
<dbReference type="InterPro" id="IPR058991">
    <property type="entry name" value="Lin-66-like_WHD"/>
</dbReference>
<evidence type="ECO:0000259" key="3">
    <source>
        <dbReference type="Pfam" id="PF26288"/>
    </source>
</evidence>
<dbReference type="AlphaFoldDB" id="A0A1I7T1H0"/>
<feature type="compositionally biased region" description="Polar residues" evidence="1">
    <location>
        <begin position="24"/>
        <end position="40"/>
    </location>
</feature>
<feature type="region of interest" description="Disordered" evidence="1">
    <location>
        <begin position="370"/>
        <end position="390"/>
    </location>
</feature>
<dbReference type="WBParaSite" id="Csp11.Scaffold462.g1503.t1">
    <property type="protein sequence ID" value="Csp11.Scaffold462.g1503.t1"/>
    <property type="gene ID" value="Csp11.Scaffold462.g1503"/>
</dbReference>
<name>A0A1I7T1H0_9PELO</name>
<dbReference type="GO" id="GO:0005737">
    <property type="term" value="C:cytoplasm"/>
    <property type="evidence" value="ECO:0007669"/>
    <property type="project" value="TreeGrafter"/>
</dbReference>
<sequence length="520" mass="59333">MLIGFIAVLWNGLTTGQFEDSNGALRSQKLSNTMGRNNGNRRSTKKSAKKPAKPIQSEDHSNTPSTSSNPQSANKKSSEVSVVKFLKPDGGKMMVTEQENVMFTPKTFLDADISDLTKVLRISTALELDAENRRNSGKTVAKATRPQTETEFSKIFRGLVREAQLQMNKSDNYVKVKEMKAYLAIMNAFRNSYWPKMTLEVFDEKMCRDSLWDESLYQYIGVSTEERRKFLEIRKHLFHLEGEEVSLKNPSIYQIVTKLVSFILCRGGLVYTKDLFEYYTSVIFNSIRDPNHSDSSAFLAFLSQHPFLFAVIPNKKCVAARRNLPKFDYSKFFKLNFPLTDIYETGYIRFPFYRKSFGFMRPPAFPRTRLEAGERSRRNSAKQRKEKKEKELEKEETLKCNCSPDCYHCLLESELPESTSSSDLKLFSEASELLSDKELRKEMDMYLKPIVSEEATCDGSCGAEGSEVGAEESGDMENELPIEENNPTANDNLPTEVEEIEHLMNSLTEEVSNLMTNPDS</sequence>
<dbReference type="PANTHER" id="PTHR36949:SF1">
    <property type="entry name" value="ANAPHASE-PROMOTING COMPLEX SUBUNIT 1-RELATED"/>
    <property type="match status" value="1"/>
</dbReference>
<feature type="chain" id="PRO_5009306911" evidence="2">
    <location>
        <begin position="17"/>
        <end position="520"/>
    </location>
</feature>
<dbReference type="GO" id="GO:0010629">
    <property type="term" value="P:negative regulation of gene expression"/>
    <property type="evidence" value="ECO:0007669"/>
    <property type="project" value="TreeGrafter"/>
</dbReference>
<evidence type="ECO:0000313" key="5">
    <source>
        <dbReference type="WBParaSite" id="Csp11.Scaffold462.g1503.t1"/>
    </source>
</evidence>
<feature type="domain" description="Lin-66-like winged helix" evidence="3">
    <location>
        <begin position="167"/>
        <end position="247"/>
    </location>
</feature>
<feature type="region of interest" description="Disordered" evidence="1">
    <location>
        <begin position="24"/>
        <end position="80"/>
    </location>
</feature>
<feature type="compositionally biased region" description="Low complexity" evidence="1">
    <location>
        <begin position="459"/>
        <end position="468"/>
    </location>
</feature>